<evidence type="ECO:0000313" key="3">
    <source>
        <dbReference type="Proteomes" id="UP000585614"/>
    </source>
</evidence>
<keyword evidence="1" id="KW-0812">Transmembrane</keyword>
<dbReference type="AlphaFoldDB" id="A0A7J7SXE6"/>
<dbReference type="EMBL" id="JACAGC010000021">
    <property type="protein sequence ID" value="KAF6293118.1"/>
    <property type="molecule type" value="Genomic_DNA"/>
</dbReference>
<proteinExistence type="predicted"/>
<sequence length="134" mass="14832">MGGKISYTPSRMPQPCHNTLLSEKACPLPRALSSSKCSTQTFGQTYALSPPLRTEPESMWQRTPMLLSFDIYTQSRRHTPHTQHARHEHMHTYTHRHTAGLRHACACAHVSVCGVCGVCGVCVVCVGCVLLGDW</sequence>
<keyword evidence="1" id="KW-1133">Transmembrane helix</keyword>
<reference evidence="2 3" key="1">
    <citation type="journal article" date="2020" name="Nature">
        <title>Six reference-quality genomes reveal evolution of bat adaptations.</title>
        <authorList>
            <person name="Jebb D."/>
            <person name="Huang Z."/>
            <person name="Pippel M."/>
            <person name="Hughes G.M."/>
            <person name="Lavrichenko K."/>
            <person name="Devanna P."/>
            <person name="Winkler S."/>
            <person name="Jermiin L.S."/>
            <person name="Skirmuntt E.C."/>
            <person name="Katzourakis A."/>
            <person name="Burkitt-Gray L."/>
            <person name="Ray D.A."/>
            <person name="Sullivan K.A.M."/>
            <person name="Roscito J.G."/>
            <person name="Kirilenko B.M."/>
            <person name="Davalos L.M."/>
            <person name="Corthals A.P."/>
            <person name="Power M.L."/>
            <person name="Jones G."/>
            <person name="Ransome R.D."/>
            <person name="Dechmann D.K.N."/>
            <person name="Locatelli A.G."/>
            <person name="Puechmaille S.J."/>
            <person name="Fedrigo O."/>
            <person name="Jarvis E.D."/>
            <person name="Hiller M."/>
            <person name="Vernes S.C."/>
            <person name="Myers E.W."/>
            <person name="Teeling E.C."/>
        </authorList>
    </citation>
    <scope>NUCLEOTIDE SEQUENCE [LARGE SCALE GENOMIC DNA]</scope>
    <source>
        <strain evidence="2">MRhiFer1</strain>
        <tissue evidence="2">Lung</tissue>
    </source>
</reference>
<gene>
    <name evidence="2" type="ORF">mRhiFer1_009028</name>
</gene>
<comment type="caution">
    <text evidence="2">The sequence shown here is derived from an EMBL/GenBank/DDBJ whole genome shotgun (WGS) entry which is preliminary data.</text>
</comment>
<protein>
    <submittedName>
        <fullName evidence="2">Uncharacterized protein</fullName>
    </submittedName>
</protein>
<organism evidence="2 3">
    <name type="scientific">Rhinolophus ferrumequinum</name>
    <name type="common">Greater horseshoe bat</name>
    <dbReference type="NCBI Taxonomy" id="59479"/>
    <lineage>
        <taxon>Eukaryota</taxon>
        <taxon>Metazoa</taxon>
        <taxon>Chordata</taxon>
        <taxon>Craniata</taxon>
        <taxon>Vertebrata</taxon>
        <taxon>Euteleostomi</taxon>
        <taxon>Mammalia</taxon>
        <taxon>Eutheria</taxon>
        <taxon>Laurasiatheria</taxon>
        <taxon>Chiroptera</taxon>
        <taxon>Yinpterochiroptera</taxon>
        <taxon>Rhinolophoidea</taxon>
        <taxon>Rhinolophidae</taxon>
        <taxon>Rhinolophinae</taxon>
        <taxon>Rhinolophus</taxon>
    </lineage>
</organism>
<accession>A0A7J7SXE6</accession>
<name>A0A7J7SXE6_RHIFE</name>
<evidence type="ECO:0000256" key="1">
    <source>
        <dbReference type="SAM" id="Phobius"/>
    </source>
</evidence>
<dbReference type="Proteomes" id="UP000585614">
    <property type="component" value="Unassembled WGS sequence"/>
</dbReference>
<keyword evidence="1" id="KW-0472">Membrane</keyword>
<evidence type="ECO:0000313" key="2">
    <source>
        <dbReference type="EMBL" id="KAF6293118.1"/>
    </source>
</evidence>
<feature type="transmembrane region" description="Helical" evidence="1">
    <location>
        <begin position="106"/>
        <end position="132"/>
    </location>
</feature>